<dbReference type="Proteomes" id="UP000002051">
    <property type="component" value="Unassembled WGS sequence"/>
</dbReference>
<sequence>MAEEELVDFLNRCRLKNSEIILCPKYSFVFDKEATKSFEGFISKSKKRGKWYADHRPKFSFTKSYIFFINNYSTTNYVNKNGQGKTFVPHAKVPVRKWVHSTHKNVQYGKNNVVNGSTSNTVTKNVTIDTESPNESNKYAYHSNYNGQYPMTRSQWRRYQRSKKGIAARSDNKAVDPKGKEKLVELTDIVHGGTIKTNFNVILRREWIHEIGFVPSPMHQIVVIWRDDDSVENVEADQSYFLAEVTHVTRKTFEKSLAK</sequence>
<name>A0A072VJ86_MEDTR</name>
<organism evidence="1 3">
    <name type="scientific">Medicago truncatula</name>
    <name type="common">Barrel medic</name>
    <name type="synonym">Medicago tribuloides</name>
    <dbReference type="NCBI Taxonomy" id="3880"/>
    <lineage>
        <taxon>Eukaryota</taxon>
        <taxon>Viridiplantae</taxon>
        <taxon>Streptophyta</taxon>
        <taxon>Embryophyta</taxon>
        <taxon>Tracheophyta</taxon>
        <taxon>Spermatophyta</taxon>
        <taxon>Magnoliopsida</taxon>
        <taxon>eudicotyledons</taxon>
        <taxon>Gunneridae</taxon>
        <taxon>Pentapetalae</taxon>
        <taxon>rosids</taxon>
        <taxon>fabids</taxon>
        <taxon>Fabales</taxon>
        <taxon>Fabaceae</taxon>
        <taxon>Papilionoideae</taxon>
        <taxon>50 kb inversion clade</taxon>
        <taxon>NPAAA clade</taxon>
        <taxon>Hologalegina</taxon>
        <taxon>IRL clade</taxon>
        <taxon>Trifolieae</taxon>
        <taxon>Medicago</taxon>
    </lineage>
</organism>
<dbReference type="AlphaFoldDB" id="A0A072VJ86"/>
<evidence type="ECO:0000313" key="1">
    <source>
        <dbReference type="EMBL" id="KEH41676.1"/>
    </source>
</evidence>
<dbReference type="EnsemblPlants" id="KEH41676">
    <property type="protein sequence ID" value="KEH41676"/>
    <property type="gene ID" value="MTR_1g053615"/>
</dbReference>
<reference evidence="1 3" key="1">
    <citation type="journal article" date="2011" name="Nature">
        <title>The Medicago genome provides insight into the evolution of rhizobial symbioses.</title>
        <authorList>
            <person name="Young N.D."/>
            <person name="Debelle F."/>
            <person name="Oldroyd G.E."/>
            <person name="Geurts R."/>
            <person name="Cannon S.B."/>
            <person name="Udvardi M.K."/>
            <person name="Benedito V.A."/>
            <person name="Mayer K.F."/>
            <person name="Gouzy J."/>
            <person name="Schoof H."/>
            <person name="Van de Peer Y."/>
            <person name="Proost S."/>
            <person name="Cook D.R."/>
            <person name="Meyers B.C."/>
            <person name="Spannagl M."/>
            <person name="Cheung F."/>
            <person name="De Mita S."/>
            <person name="Krishnakumar V."/>
            <person name="Gundlach H."/>
            <person name="Zhou S."/>
            <person name="Mudge J."/>
            <person name="Bharti A.K."/>
            <person name="Murray J.D."/>
            <person name="Naoumkina M.A."/>
            <person name="Rosen B."/>
            <person name="Silverstein K.A."/>
            <person name="Tang H."/>
            <person name="Rombauts S."/>
            <person name="Zhao P.X."/>
            <person name="Zhou P."/>
            <person name="Barbe V."/>
            <person name="Bardou P."/>
            <person name="Bechner M."/>
            <person name="Bellec A."/>
            <person name="Berger A."/>
            <person name="Berges H."/>
            <person name="Bidwell S."/>
            <person name="Bisseling T."/>
            <person name="Choisne N."/>
            <person name="Couloux A."/>
            <person name="Denny R."/>
            <person name="Deshpande S."/>
            <person name="Dai X."/>
            <person name="Doyle J.J."/>
            <person name="Dudez A.M."/>
            <person name="Farmer A.D."/>
            <person name="Fouteau S."/>
            <person name="Franken C."/>
            <person name="Gibelin C."/>
            <person name="Gish J."/>
            <person name="Goldstein S."/>
            <person name="Gonzalez A.J."/>
            <person name="Green P.J."/>
            <person name="Hallab A."/>
            <person name="Hartog M."/>
            <person name="Hua A."/>
            <person name="Humphray S.J."/>
            <person name="Jeong D.H."/>
            <person name="Jing Y."/>
            <person name="Jocker A."/>
            <person name="Kenton S.M."/>
            <person name="Kim D.J."/>
            <person name="Klee K."/>
            <person name="Lai H."/>
            <person name="Lang C."/>
            <person name="Lin S."/>
            <person name="Macmil S.L."/>
            <person name="Magdelenat G."/>
            <person name="Matthews L."/>
            <person name="McCorrison J."/>
            <person name="Monaghan E.L."/>
            <person name="Mun J.H."/>
            <person name="Najar F.Z."/>
            <person name="Nicholson C."/>
            <person name="Noirot C."/>
            <person name="O'Bleness M."/>
            <person name="Paule C.R."/>
            <person name="Poulain J."/>
            <person name="Prion F."/>
            <person name="Qin B."/>
            <person name="Qu C."/>
            <person name="Retzel E.F."/>
            <person name="Riddle C."/>
            <person name="Sallet E."/>
            <person name="Samain S."/>
            <person name="Samson N."/>
            <person name="Sanders I."/>
            <person name="Saurat O."/>
            <person name="Scarpelli C."/>
            <person name="Schiex T."/>
            <person name="Segurens B."/>
            <person name="Severin A.J."/>
            <person name="Sherrier D.J."/>
            <person name="Shi R."/>
            <person name="Sims S."/>
            <person name="Singer S.R."/>
            <person name="Sinharoy S."/>
            <person name="Sterck L."/>
            <person name="Viollet A."/>
            <person name="Wang B.B."/>
            <person name="Wang K."/>
            <person name="Wang M."/>
            <person name="Wang X."/>
            <person name="Warfsmann J."/>
            <person name="Weissenbach J."/>
            <person name="White D.D."/>
            <person name="White J.D."/>
            <person name="Wiley G.B."/>
            <person name="Wincker P."/>
            <person name="Xing Y."/>
            <person name="Yang L."/>
            <person name="Yao Z."/>
            <person name="Ying F."/>
            <person name="Zhai J."/>
            <person name="Zhou L."/>
            <person name="Zuber A."/>
            <person name="Denarie J."/>
            <person name="Dixon R.A."/>
            <person name="May G.D."/>
            <person name="Schwartz D.C."/>
            <person name="Rogers J."/>
            <person name="Quetier F."/>
            <person name="Town C.D."/>
            <person name="Roe B.A."/>
        </authorList>
    </citation>
    <scope>NUCLEOTIDE SEQUENCE [LARGE SCALE GENOMIC DNA]</scope>
    <source>
        <strain evidence="1">A17</strain>
        <strain evidence="2 3">cv. Jemalong A17</strain>
    </source>
</reference>
<dbReference type="EMBL" id="CM001217">
    <property type="protein sequence ID" value="KEH41676.1"/>
    <property type="molecule type" value="Genomic_DNA"/>
</dbReference>
<reference evidence="2" key="3">
    <citation type="submission" date="2015-04" db="UniProtKB">
        <authorList>
            <consortium name="EnsemblPlants"/>
        </authorList>
    </citation>
    <scope>IDENTIFICATION</scope>
    <source>
        <strain evidence="2">cv. Jemalong A17</strain>
    </source>
</reference>
<protein>
    <submittedName>
        <fullName evidence="1 2">Uncharacterized protein</fullName>
    </submittedName>
</protein>
<dbReference type="HOGENOM" id="CLU_1075057_0_0_1"/>
<proteinExistence type="predicted"/>
<evidence type="ECO:0000313" key="3">
    <source>
        <dbReference type="Proteomes" id="UP000002051"/>
    </source>
</evidence>
<evidence type="ECO:0000313" key="2">
    <source>
        <dbReference type="EnsemblPlants" id="KEH41676"/>
    </source>
</evidence>
<keyword evidence="3" id="KW-1185">Reference proteome</keyword>
<gene>
    <name evidence="1" type="ordered locus">MTR_1g053615</name>
</gene>
<reference evidence="1 3" key="2">
    <citation type="journal article" date="2014" name="BMC Genomics">
        <title>An improved genome release (version Mt4.0) for the model legume Medicago truncatula.</title>
        <authorList>
            <person name="Tang H."/>
            <person name="Krishnakumar V."/>
            <person name="Bidwell S."/>
            <person name="Rosen B."/>
            <person name="Chan A."/>
            <person name="Zhou S."/>
            <person name="Gentzbittel L."/>
            <person name="Childs K.L."/>
            <person name="Yandell M."/>
            <person name="Gundlach H."/>
            <person name="Mayer K.F."/>
            <person name="Schwartz D.C."/>
            <person name="Town C.D."/>
        </authorList>
    </citation>
    <scope>GENOME REANNOTATION</scope>
    <source>
        <strain evidence="1">A17</strain>
        <strain evidence="2 3">cv. Jemalong A17</strain>
    </source>
</reference>
<accession>A0A072VJ86</accession>